<feature type="domain" description="Polysaccharide pyruvyl transferase" evidence="1">
    <location>
        <begin position="22"/>
        <end position="313"/>
    </location>
</feature>
<evidence type="ECO:0000313" key="2">
    <source>
        <dbReference type="EMBL" id="SFF24502.1"/>
    </source>
</evidence>
<dbReference type="PANTHER" id="PTHR36836:SF1">
    <property type="entry name" value="COLANIC ACID BIOSYNTHESIS PROTEIN WCAK"/>
    <property type="match status" value="1"/>
</dbReference>
<dbReference type="OrthoDB" id="3199616at2"/>
<keyword evidence="3" id="KW-1185">Reference proteome</keyword>
<gene>
    <name evidence="2" type="ORF">SAMN05216378_5660</name>
</gene>
<dbReference type="InterPro" id="IPR019896">
    <property type="entry name" value="Polysacch_pyruvyl_Trfase_CsaB"/>
</dbReference>
<dbReference type="Proteomes" id="UP000198855">
    <property type="component" value="Unassembled WGS sequence"/>
</dbReference>
<dbReference type="RefSeq" id="WP_091189974.1">
    <property type="nucleotide sequence ID" value="NZ_FOMT01000006.1"/>
</dbReference>
<accession>A0A1I2H490</accession>
<name>A0A1I2H490_9BACL</name>
<dbReference type="Pfam" id="PF04230">
    <property type="entry name" value="PS_pyruv_trans"/>
    <property type="match status" value="1"/>
</dbReference>
<dbReference type="EMBL" id="FOMT01000006">
    <property type="protein sequence ID" value="SFF24502.1"/>
    <property type="molecule type" value="Genomic_DNA"/>
</dbReference>
<proteinExistence type="predicted"/>
<evidence type="ECO:0000259" key="1">
    <source>
        <dbReference type="Pfam" id="PF04230"/>
    </source>
</evidence>
<dbReference type="InterPro" id="IPR007345">
    <property type="entry name" value="Polysacch_pyruvyl_Trfase"/>
</dbReference>
<protein>
    <submittedName>
        <fullName evidence="2">Polysaccharide pyruvyl transferase CsaB</fullName>
    </submittedName>
</protein>
<reference evidence="3" key="1">
    <citation type="submission" date="2016-10" db="EMBL/GenBank/DDBJ databases">
        <authorList>
            <person name="Varghese N."/>
            <person name="Submissions S."/>
        </authorList>
    </citation>
    <scope>NUCLEOTIDE SEQUENCE [LARGE SCALE GENOMIC DNA]</scope>
    <source>
        <strain evidence="3">CGMCC 1.10784</strain>
    </source>
</reference>
<dbReference type="GO" id="GO:0016740">
    <property type="term" value="F:transferase activity"/>
    <property type="evidence" value="ECO:0007669"/>
    <property type="project" value="UniProtKB-KW"/>
</dbReference>
<dbReference type="AlphaFoldDB" id="A0A1I2H490"/>
<keyword evidence="2" id="KW-0808">Transferase</keyword>
<dbReference type="STRING" id="1045775.SAMN05216378_5660"/>
<dbReference type="PANTHER" id="PTHR36836">
    <property type="entry name" value="COLANIC ACID BIOSYNTHESIS PROTEIN WCAK"/>
    <property type="match status" value="1"/>
</dbReference>
<evidence type="ECO:0000313" key="3">
    <source>
        <dbReference type="Proteomes" id="UP000198855"/>
    </source>
</evidence>
<dbReference type="SUPFAM" id="SSF53756">
    <property type="entry name" value="UDP-Glycosyltransferase/glycogen phosphorylase"/>
    <property type="match status" value="1"/>
</dbReference>
<sequence>MVTGTDKKNYRIVISGYYGFRNSGDEAVLRSILLALAEQGEAAGIHIQPVVLSADPDWTSRMYGVEAVRRMHPKDLLNALRTSDGLISGGGSLLQDATSSKTIPYYTGIIKLAQWLGKPTFIYSQGIGPVTRRWMDPLIRSSMRKSAYVSVRDAESAELLKRIGVPHSRIEVVPDPVMGLPLPAGAAAGRAQAADDAAAVPVLGVSLRHWRKDGADLGRAADALAELASRRPVRLRFLPFHTPDDAEASKLVMERLSGRLAEGSSAELAAPGDDPQQMLLEVSRCDALLGMRLHALIYAANQMVPMLGLSYDPKIDQFLHRLGLAAVGTTEQLDPGAFADSAEQLLDDISGWKEKHREAIERLRQQSQQPAQQIAQLLRHTISR</sequence>
<organism evidence="2 3">
    <name type="scientific">Paenibacillus catalpae</name>
    <dbReference type="NCBI Taxonomy" id="1045775"/>
    <lineage>
        <taxon>Bacteria</taxon>
        <taxon>Bacillati</taxon>
        <taxon>Bacillota</taxon>
        <taxon>Bacilli</taxon>
        <taxon>Bacillales</taxon>
        <taxon>Paenibacillaceae</taxon>
        <taxon>Paenibacillus</taxon>
    </lineage>
</organism>
<dbReference type="NCBIfam" id="TIGR03609">
    <property type="entry name" value="S_layer_CsaB"/>
    <property type="match status" value="1"/>
</dbReference>